<dbReference type="RefSeq" id="WP_126751622.1">
    <property type="nucleotide sequence ID" value="NZ_JBHUMT010000016.1"/>
</dbReference>
<comment type="caution">
    <text evidence="1">The sequence shown here is derived from an EMBL/GenBank/DDBJ whole genome shotgun (WGS) entry which is preliminary data.</text>
</comment>
<sequence length="331" mass="36380">MTTKTVNMQDLVNARFEVWNLAMDRVNSGNKLFASGAIMRDAEYDEKAKMTGEQQVPFINELPGEDVGIQEGQTIPVNSLGSATTRSVTLSRAYSFGQTDLVRAATGRDPLSLAANYLGEKWGKFYQASALATLSGLFNDADDQGTQTVMQQEHSLDLTSASTSAGKRYTRHAVIDAAGKLGDNEDKLSIFVCHSAVERFLRKNEKLDEYVDEKNNIRFTLFEGRFVVTDDSLPKIAADTYVSYLMAPGALRFGQFSPKHSIETERNAREDGGKDTIVTRSQHIIHPNGCAWTGDFAGSQPNNDELAGFGAFTRKFDAKNVPIVRLIAKTA</sequence>
<dbReference type="Proteomes" id="UP000288361">
    <property type="component" value="Unassembled WGS sequence"/>
</dbReference>
<protein>
    <recommendedName>
        <fullName evidence="3">N4-gp56 family major capsid protein</fullName>
    </recommendedName>
</protein>
<evidence type="ECO:0000313" key="1">
    <source>
        <dbReference type="EMBL" id="RUO67997.1"/>
    </source>
</evidence>
<organism evidence="1 2">
    <name type="scientific">Idiomarina piscisalsi</name>
    <dbReference type="NCBI Taxonomy" id="1096243"/>
    <lineage>
        <taxon>Bacteria</taxon>
        <taxon>Pseudomonadati</taxon>
        <taxon>Pseudomonadota</taxon>
        <taxon>Gammaproteobacteria</taxon>
        <taxon>Alteromonadales</taxon>
        <taxon>Idiomarinaceae</taxon>
        <taxon>Idiomarina</taxon>
    </lineage>
</organism>
<accession>A0A432YXG3</accession>
<dbReference type="EMBL" id="PIQA01000001">
    <property type="protein sequence ID" value="RUO67997.1"/>
    <property type="molecule type" value="Genomic_DNA"/>
</dbReference>
<gene>
    <name evidence="1" type="ORF">CWI73_03835</name>
</gene>
<evidence type="ECO:0008006" key="3">
    <source>
        <dbReference type="Google" id="ProtNLM"/>
    </source>
</evidence>
<evidence type="ECO:0000313" key="2">
    <source>
        <dbReference type="Proteomes" id="UP000288361"/>
    </source>
</evidence>
<reference evidence="1 2" key="1">
    <citation type="journal article" date="2011" name="Front. Microbiol.">
        <title>Genomic signatures of strain selection and enhancement in Bacillus atrophaeus var. globigii, a historical biowarfare simulant.</title>
        <authorList>
            <person name="Gibbons H.S."/>
            <person name="Broomall S.M."/>
            <person name="McNew L.A."/>
            <person name="Daligault H."/>
            <person name="Chapman C."/>
            <person name="Bruce D."/>
            <person name="Karavis M."/>
            <person name="Krepps M."/>
            <person name="McGregor P.A."/>
            <person name="Hong C."/>
            <person name="Park K.H."/>
            <person name="Akmal A."/>
            <person name="Feldman A."/>
            <person name="Lin J.S."/>
            <person name="Chang W.E."/>
            <person name="Higgs B.W."/>
            <person name="Demirev P."/>
            <person name="Lindquist J."/>
            <person name="Liem A."/>
            <person name="Fochler E."/>
            <person name="Read T.D."/>
            <person name="Tapia R."/>
            <person name="Johnson S."/>
            <person name="Bishop-Lilly K.A."/>
            <person name="Detter C."/>
            <person name="Han C."/>
            <person name="Sozhamannan S."/>
            <person name="Rosenzweig C.N."/>
            <person name="Skowronski E.W."/>
        </authorList>
    </citation>
    <scope>NUCLEOTIDE SEQUENCE [LARGE SCALE GENOMIC DNA]</scope>
    <source>
        <strain evidence="1 2">TPS4-2</strain>
    </source>
</reference>
<proteinExistence type="predicted"/>
<name>A0A432YXG3_9GAMM</name>
<dbReference type="AlphaFoldDB" id="A0A432YXG3"/>